<evidence type="ECO:0000256" key="2">
    <source>
        <dbReference type="ARBA" id="ARBA00012438"/>
    </source>
</evidence>
<evidence type="ECO:0000256" key="4">
    <source>
        <dbReference type="ARBA" id="ARBA00022679"/>
    </source>
</evidence>
<feature type="repeat" description="TPR" evidence="9">
    <location>
        <begin position="287"/>
        <end position="320"/>
    </location>
</feature>
<evidence type="ECO:0000256" key="8">
    <source>
        <dbReference type="ARBA" id="ARBA00023012"/>
    </source>
</evidence>
<evidence type="ECO:0000313" key="16">
    <source>
        <dbReference type="Proteomes" id="UP000664795"/>
    </source>
</evidence>
<dbReference type="SMART" id="SM00028">
    <property type="entry name" value="TPR"/>
    <property type="match status" value="4"/>
</dbReference>
<dbReference type="CDD" id="cd16917">
    <property type="entry name" value="HATPase_UhpB-NarQ-NarX-like"/>
    <property type="match status" value="1"/>
</dbReference>
<evidence type="ECO:0000256" key="9">
    <source>
        <dbReference type="PROSITE-ProRule" id="PRU00339"/>
    </source>
</evidence>
<keyword evidence="4" id="KW-0808">Transferase</keyword>
<name>A0A939G1L8_9BACT</name>
<evidence type="ECO:0000256" key="13">
    <source>
        <dbReference type="SAM" id="SignalP"/>
    </source>
</evidence>
<dbReference type="SUPFAM" id="SSF48452">
    <property type="entry name" value="TPR-like"/>
    <property type="match status" value="2"/>
</dbReference>
<sequence length="641" mass="71852">MRYSFILVITTLLLNATVATAQSASPIDSLEVYLRTHSPTDSVYVRAMDKVIIEYVFKKADYSRADSLSRQMADVASRIGFWTGLVGAYRNRAIIAQLKADNKQLLLFSQKTLEVAEQHALPPKTIYGSLCNLAVAYDKSGQPEQVLQTALRAIRYQEQHHITPRFPIPHRLIGGALATMGRLQQAIPYYKEAGVIFRELGDKRGIAIFEYQLGDFYRDLKQPAEALRHHRQALALGEALQYELLQFDGLNGIANDLVALNRPAEGFAPARRALAIVQKQKNKLGICTAYTTLGDLYRGQKQYEQAASYFKQAIELANTNGYKDELKKASQHLADLYGEQKDFQQAYVYQLQKNNLVDSAAQVNTNAEVQRLIARYQADKKEAQIRLLQQEKRIQQEEAARSRWQRNALVLGAGLLLLLGVAIGAWLLNRAKVQRLEEALTLRKQIAHDLHDEVGSTLSSISLLSGHTNMLLSQNKPETAQRMVQKIYTDARQILESIDEIIWTINPGNDSLHRVAMRLQEYAQPLMESKNIRFSSDISPRLADVPVPMDIRRNLYLIGKEAINNLIKYSEATEATIRFDHVDGKLAVQIDDNGQGFDPSKPSVRTGQASMQQRAQAMGGTLNVQSAPGKGTQLRLEVSPA</sequence>
<dbReference type="Gene3D" id="1.25.40.10">
    <property type="entry name" value="Tetratricopeptide repeat domain"/>
    <property type="match status" value="2"/>
</dbReference>
<feature type="coiled-coil region" evidence="10">
    <location>
        <begin position="366"/>
        <end position="407"/>
    </location>
</feature>
<evidence type="ECO:0000256" key="5">
    <source>
        <dbReference type="ARBA" id="ARBA00022741"/>
    </source>
</evidence>
<feature type="region of interest" description="Disordered" evidence="11">
    <location>
        <begin position="592"/>
        <end position="641"/>
    </location>
</feature>
<evidence type="ECO:0000256" key="12">
    <source>
        <dbReference type="SAM" id="Phobius"/>
    </source>
</evidence>
<dbReference type="PROSITE" id="PS50005">
    <property type="entry name" value="TPR"/>
    <property type="match status" value="1"/>
</dbReference>
<feature type="domain" description="Histidine kinase" evidence="14">
    <location>
        <begin position="445"/>
        <end position="641"/>
    </location>
</feature>
<evidence type="ECO:0000313" key="15">
    <source>
        <dbReference type="EMBL" id="MBO0929420.1"/>
    </source>
</evidence>
<dbReference type="InterPro" id="IPR011712">
    <property type="entry name" value="Sig_transdc_His_kin_sub3_dim/P"/>
</dbReference>
<keyword evidence="12" id="KW-0812">Transmembrane</keyword>
<dbReference type="Pfam" id="PF02518">
    <property type="entry name" value="HATPase_c"/>
    <property type="match status" value="1"/>
</dbReference>
<accession>A0A939G1L8</accession>
<keyword evidence="6" id="KW-0418">Kinase</keyword>
<dbReference type="InterPro" id="IPR011990">
    <property type="entry name" value="TPR-like_helical_dom_sf"/>
</dbReference>
<dbReference type="Gene3D" id="3.30.565.10">
    <property type="entry name" value="Histidine kinase-like ATPase, C-terminal domain"/>
    <property type="match status" value="1"/>
</dbReference>
<gene>
    <name evidence="15" type="ORF">J2I48_00345</name>
</gene>
<dbReference type="Pfam" id="PF07730">
    <property type="entry name" value="HisKA_3"/>
    <property type="match status" value="1"/>
</dbReference>
<keyword evidence="5" id="KW-0547">Nucleotide-binding</keyword>
<keyword evidence="7" id="KW-0067">ATP-binding</keyword>
<keyword evidence="9" id="KW-0802">TPR repeat</keyword>
<dbReference type="Gene3D" id="1.20.5.1930">
    <property type="match status" value="1"/>
</dbReference>
<evidence type="ECO:0000256" key="1">
    <source>
        <dbReference type="ARBA" id="ARBA00000085"/>
    </source>
</evidence>
<comment type="caution">
    <text evidence="15">The sequence shown here is derived from an EMBL/GenBank/DDBJ whole genome shotgun (WGS) entry which is preliminary data.</text>
</comment>
<feature type="signal peptide" evidence="13">
    <location>
        <begin position="1"/>
        <end position="21"/>
    </location>
</feature>
<keyword evidence="3" id="KW-0597">Phosphoprotein</keyword>
<dbReference type="PROSITE" id="PS50109">
    <property type="entry name" value="HIS_KIN"/>
    <property type="match status" value="1"/>
</dbReference>
<dbReference type="SUPFAM" id="SSF55874">
    <property type="entry name" value="ATPase domain of HSP90 chaperone/DNA topoisomerase II/histidine kinase"/>
    <property type="match status" value="1"/>
</dbReference>
<organism evidence="15 16">
    <name type="scientific">Fibrella aquatilis</name>
    <dbReference type="NCBI Taxonomy" id="2817059"/>
    <lineage>
        <taxon>Bacteria</taxon>
        <taxon>Pseudomonadati</taxon>
        <taxon>Bacteroidota</taxon>
        <taxon>Cytophagia</taxon>
        <taxon>Cytophagales</taxon>
        <taxon>Spirosomataceae</taxon>
        <taxon>Fibrella</taxon>
    </lineage>
</organism>
<dbReference type="PANTHER" id="PTHR24421:SF10">
    <property type="entry name" value="NITRATE_NITRITE SENSOR PROTEIN NARQ"/>
    <property type="match status" value="1"/>
</dbReference>
<evidence type="ECO:0000256" key="11">
    <source>
        <dbReference type="SAM" id="MobiDB-lite"/>
    </source>
</evidence>
<dbReference type="GO" id="GO:0005524">
    <property type="term" value="F:ATP binding"/>
    <property type="evidence" value="ECO:0007669"/>
    <property type="project" value="UniProtKB-KW"/>
</dbReference>
<dbReference type="EC" id="2.7.13.3" evidence="2"/>
<keyword evidence="16" id="KW-1185">Reference proteome</keyword>
<feature type="transmembrane region" description="Helical" evidence="12">
    <location>
        <begin position="408"/>
        <end position="428"/>
    </location>
</feature>
<reference evidence="15 16" key="1">
    <citation type="submission" date="2021-03" db="EMBL/GenBank/DDBJ databases">
        <title>Fibrella sp. HMF5036 genome sequencing and assembly.</title>
        <authorList>
            <person name="Kang H."/>
            <person name="Kim H."/>
            <person name="Bae S."/>
            <person name="Joh K."/>
        </authorList>
    </citation>
    <scope>NUCLEOTIDE SEQUENCE [LARGE SCALE GENOMIC DNA]</scope>
    <source>
        <strain evidence="15 16">HMF5036</strain>
    </source>
</reference>
<dbReference type="EMBL" id="JAFMYU010000001">
    <property type="protein sequence ID" value="MBO0929420.1"/>
    <property type="molecule type" value="Genomic_DNA"/>
</dbReference>
<dbReference type="InterPro" id="IPR019734">
    <property type="entry name" value="TPR_rpt"/>
</dbReference>
<comment type="catalytic activity">
    <reaction evidence="1">
        <text>ATP + protein L-histidine = ADP + protein N-phospho-L-histidine.</text>
        <dbReference type="EC" id="2.7.13.3"/>
    </reaction>
</comment>
<evidence type="ECO:0000259" key="14">
    <source>
        <dbReference type="PROSITE" id="PS50109"/>
    </source>
</evidence>
<dbReference type="RefSeq" id="WP_207333391.1">
    <property type="nucleotide sequence ID" value="NZ_JAFMYU010000001.1"/>
</dbReference>
<dbReference type="Proteomes" id="UP000664795">
    <property type="component" value="Unassembled WGS sequence"/>
</dbReference>
<dbReference type="Pfam" id="PF13424">
    <property type="entry name" value="TPR_12"/>
    <property type="match status" value="2"/>
</dbReference>
<dbReference type="GO" id="GO:0016020">
    <property type="term" value="C:membrane"/>
    <property type="evidence" value="ECO:0007669"/>
    <property type="project" value="InterPro"/>
</dbReference>
<evidence type="ECO:0000256" key="10">
    <source>
        <dbReference type="SAM" id="Coils"/>
    </source>
</evidence>
<evidence type="ECO:0000256" key="6">
    <source>
        <dbReference type="ARBA" id="ARBA00022777"/>
    </source>
</evidence>
<keyword evidence="8" id="KW-0902">Two-component regulatory system</keyword>
<dbReference type="InterPro" id="IPR003594">
    <property type="entry name" value="HATPase_dom"/>
</dbReference>
<keyword evidence="12" id="KW-0472">Membrane</keyword>
<feature type="compositionally biased region" description="Polar residues" evidence="11">
    <location>
        <begin position="603"/>
        <end position="615"/>
    </location>
</feature>
<dbReference type="AlphaFoldDB" id="A0A939G1L8"/>
<keyword evidence="12" id="KW-1133">Transmembrane helix</keyword>
<dbReference type="PANTHER" id="PTHR24421">
    <property type="entry name" value="NITRATE/NITRITE SENSOR PROTEIN NARX-RELATED"/>
    <property type="match status" value="1"/>
</dbReference>
<dbReference type="PROSITE" id="PS50293">
    <property type="entry name" value="TPR_REGION"/>
    <property type="match status" value="1"/>
</dbReference>
<evidence type="ECO:0000256" key="7">
    <source>
        <dbReference type="ARBA" id="ARBA00022840"/>
    </source>
</evidence>
<protein>
    <recommendedName>
        <fullName evidence="2">histidine kinase</fullName>
        <ecNumber evidence="2">2.7.13.3</ecNumber>
    </recommendedName>
</protein>
<keyword evidence="13" id="KW-0732">Signal</keyword>
<keyword evidence="10" id="KW-0175">Coiled coil</keyword>
<dbReference type="InterPro" id="IPR036890">
    <property type="entry name" value="HATPase_C_sf"/>
</dbReference>
<dbReference type="InterPro" id="IPR050482">
    <property type="entry name" value="Sensor_HK_TwoCompSys"/>
</dbReference>
<evidence type="ECO:0000256" key="3">
    <source>
        <dbReference type="ARBA" id="ARBA00022553"/>
    </source>
</evidence>
<proteinExistence type="predicted"/>
<dbReference type="GO" id="GO:0046983">
    <property type="term" value="F:protein dimerization activity"/>
    <property type="evidence" value="ECO:0007669"/>
    <property type="project" value="InterPro"/>
</dbReference>
<feature type="chain" id="PRO_5038085204" description="histidine kinase" evidence="13">
    <location>
        <begin position="22"/>
        <end position="641"/>
    </location>
</feature>
<dbReference type="InterPro" id="IPR005467">
    <property type="entry name" value="His_kinase_dom"/>
</dbReference>
<dbReference type="GO" id="GO:0000155">
    <property type="term" value="F:phosphorelay sensor kinase activity"/>
    <property type="evidence" value="ECO:0007669"/>
    <property type="project" value="InterPro"/>
</dbReference>